<evidence type="ECO:0000256" key="6">
    <source>
        <dbReference type="ARBA" id="ARBA00022781"/>
    </source>
</evidence>
<dbReference type="OrthoDB" id="9809130at2"/>
<reference evidence="13 14" key="1">
    <citation type="submission" date="2019-09" db="EMBL/GenBank/DDBJ databases">
        <title>Phylogeny of genus Pseudoclavibacter and closely related genus.</title>
        <authorList>
            <person name="Li Y."/>
        </authorList>
    </citation>
    <scope>NUCLEOTIDE SEQUENCE [LARGE SCALE GENOMIC DNA]</scope>
    <source>
        <strain evidence="13 14">EGI 60007</strain>
    </source>
</reference>
<name>A0A6H9WP54_9MICO</name>
<dbReference type="PANTHER" id="PTHR11410:SF0">
    <property type="entry name" value="ATP SYNTHASE SUBUNIT A"/>
    <property type="match status" value="1"/>
</dbReference>
<evidence type="ECO:0000256" key="4">
    <source>
        <dbReference type="ARBA" id="ARBA00022547"/>
    </source>
</evidence>
<protein>
    <recommendedName>
        <fullName evidence="11 12">ATP synthase subunit a</fullName>
    </recommendedName>
    <alternativeName>
        <fullName evidence="11">ATP synthase F0 sector subunit a</fullName>
    </alternativeName>
    <alternativeName>
        <fullName evidence="11">F-ATPase subunit 6</fullName>
    </alternativeName>
</protein>
<dbReference type="SUPFAM" id="SSF81336">
    <property type="entry name" value="F1F0 ATP synthase subunit A"/>
    <property type="match status" value="1"/>
</dbReference>
<evidence type="ECO:0000313" key="13">
    <source>
        <dbReference type="EMBL" id="KAB1649888.1"/>
    </source>
</evidence>
<dbReference type="EMBL" id="WBJY01000001">
    <property type="protein sequence ID" value="KAB1649888.1"/>
    <property type="molecule type" value="Genomic_DNA"/>
</dbReference>
<keyword evidence="7 11" id="KW-1133">Transmembrane helix</keyword>
<evidence type="ECO:0000256" key="5">
    <source>
        <dbReference type="ARBA" id="ARBA00022692"/>
    </source>
</evidence>
<dbReference type="Pfam" id="PF00119">
    <property type="entry name" value="ATP-synt_A"/>
    <property type="match status" value="1"/>
</dbReference>
<dbReference type="PANTHER" id="PTHR11410">
    <property type="entry name" value="ATP SYNTHASE SUBUNIT A"/>
    <property type="match status" value="1"/>
</dbReference>
<dbReference type="InterPro" id="IPR035908">
    <property type="entry name" value="F0_ATP_A_sf"/>
</dbReference>
<evidence type="ECO:0000256" key="3">
    <source>
        <dbReference type="ARBA" id="ARBA00022448"/>
    </source>
</evidence>
<evidence type="ECO:0000256" key="9">
    <source>
        <dbReference type="ARBA" id="ARBA00023136"/>
    </source>
</evidence>
<dbReference type="GO" id="GO:0046933">
    <property type="term" value="F:proton-transporting ATP synthase activity, rotational mechanism"/>
    <property type="evidence" value="ECO:0007669"/>
    <property type="project" value="UniProtKB-UniRule"/>
</dbReference>
<dbReference type="InterPro" id="IPR045083">
    <property type="entry name" value="ATP_synth_F0_asu_bact/mt"/>
</dbReference>
<gene>
    <name evidence="11 13" type="primary">atpB</name>
    <name evidence="13" type="ORF">F8O04_06595</name>
</gene>
<evidence type="ECO:0000313" key="14">
    <source>
        <dbReference type="Proteomes" id="UP000431744"/>
    </source>
</evidence>
<proteinExistence type="inferred from homology"/>
<keyword evidence="11" id="KW-1003">Cell membrane</keyword>
<dbReference type="RefSeq" id="WP_158028472.1">
    <property type="nucleotide sequence ID" value="NZ_BMHG01000001.1"/>
</dbReference>
<keyword evidence="5 11" id="KW-0812">Transmembrane</keyword>
<dbReference type="CDD" id="cd00310">
    <property type="entry name" value="ATP-synt_Fo_a_6"/>
    <property type="match status" value="1"/>
</dbReference>
<feature type="transmembrane region" description="Helical" evidence="11">
    <location>
        <begin position="191"/>
        <end position="208"/>
    </location>
</feature>
<dbReference type="PRINTS" id="PR00123">
    <property type="entry name" value="ATPASEA"/>
</dbReference>
<keyword evidence="6 11" id="KW-0375">Hydrogen ion transport</keyword>
<dbReference type="Gene3D" id="1.20.120.220">
    <property type="entry name" value="ATP synthase, F0 complex, subunit A"/>
    <property type="match status" value="1"/>
</dbReference>
<dbReference type="Proteomes" id="UP000431744">
    <property type="component" value="Unassembled WGS sequence"/>
</dbReference>
<evidence type="ECO:0000256" key="1">
    <source>
        <dbReference type="ARBA" id="ARBA00004141"/>
    </source>
</evidence>
<evidence type="ECO:0000256" key="2">
    <source>
        <dbReference type="ARBA" id="ARBA00006810"/>
    </source>
</evidence>
<comment type="function">
    <text evidence="11 12">Key component of the proton channel; it plays a direct role in the translocation of protons across the membrane.</text>
</comment>
<keyword evidence="14" id="KW-1185">Reference proteome</keyword>
<feature type="transmembrane region" description="Helical" evidence="11">
    <location>
        <begin position="65"/>
        <end position="83"/>
    </location>
</feature>
<evidence type="ECO:0000256" key="11">
    <source>
        <dbReference type="HAMAP-Rule" id="MF_01393"/>
    </source>
</evidence>
<keyword evidence="9 11" id="KW-0472">Membrane</keyword>
<organism evidence="13 14">
    <name type="scientific">Pseudoclavibacter endophyticus</name>
    <dbReference type="NCBI Taxonomy" id="1778590"/>
    <lineage>
        <taxon>Bacteria</taxon>
        <taxon>Bacillati</taxon>
        <taxon>Actinomycetota</taxon>
        <taxon>Actinomycetes</taxon>
        <taxon>Micrococcales</taxon>
        <taxon>Microbacteriaceae</taxon>
        <taxon>Pseudoclavibacter</taxon>
    </lineage>
</organism>
<evidence type="ECO:0000256" key="7">
    <source>
        <dbReference type="ARBA" id="ARBA00022989"/>
    </source>
</evidence>
<comment type="similarity">
    <text evidence="2 11 12">Belongs to the ATPase A chain family.</text>
</comment>
<dbReference type="GO" id="GO:0005886">
    <property type="term" value="C:plasma membrane"/>
    <property type="evidence" value="ECO:0007669"/>
    <property type="project" value="UniProtKB-SubCell"/>
</dbReference>
<dbReference type="HAMAP" id="MF_01393">
    <property type="entry name" value="ATP_synth_a_bact"/>
    <property type="match status" value="1"/>
</dbReference>
<evidence type="ECO:0000256" key="10">
    <source>
        <dbReference type="ARBA" id="ARBA00023310"/>
    </source>
</evidence>
<dbReference type="AlphaFoldDB" id="A0A6H9WP54"/>
<evidence type="ECO:0000256" key="12">
    <source>
        <dbReference type="RuleBase" id="RU000483"/>
    </source>
</evidence>
<feature type="transmembrane region" description="Helical" evidence="11">
    <location>
        <begin position="121"/>
        <end position="141"/>
    </location>
</feature>
<sequence length="291" mass="32004">MLPCSRQEITLFASALNLPVFTAAARGGDGEFHPPSLDYEFDLPLFLHTFFGIPDDQPYDLNRIILVRLIAILAMVVLFWLAFRRPKIVPGKLQSLGELGIGFVKSNIVDDVLGERLGKKYLPLLAAMFFGIFFMNITGIIPGLNIGGTSTIAMPLVLAVVSYIAFIYAGFREAGVGTFFRNALFPPGVPWPMYILLTPIELVNIFIVRPVSLALRLFLNLMVGHLLLVLCFGATHFFVFTLGGVDSFFAIPTLLGGFIMTLVELLVSVLQAFVFTLLTAVYIQQAAAKTH</sequence>
<comment type="caution">
    <text evidence="13">The sequence shown here is derived from an EMBL/GenBank/DDBJ whole genome shotgun (WGS) entry which is preliminary data.</text>
</comment>
<evidence type="ECO:0000256" key="8">
    <source>
        <dbReference type="ARBA" id="ARBA00023065"/>
    </source>
</evidence>
<keyword evidence="8 11" id="KW-0406">Ion transport</keyword>
<feature type="transmembrane region" description="Helical" evidence="11">
    <location>
        <begin position="258"/>
        <end position="283"/>
    </location>
</feature>
<keyword evidence="10 11" id="KW-0066">ATP synthesis</keyword>
<dbReference type="NCBIfam" id="TIGR01131">
    <property type="entry name" value="ATP_synt_6_or_A"/>
    <property type="match status" value="1"/>
</dbReference>
<dbReference type="GO" id="GO:0045259">
    <property type="term" value="C:proton-transporting ATP synthase complex"/>
    <property type="evidence" value="ECO:0007669"/>
    <property type="project" value="UniProtKB-KW"/>
</dbReference>
<keyword evidence="3 11" id="KW-0813">Transport</keyword>
<comment type="subcellular location">
    <subcellularLocation>
        <location evidence="11 12">Cell membrane</location>
        <topology evidence="11 12">Multi-pass membrane protein</topology>
    </subcellularLocation>
    <subcellularLocation>
        <location evidence="1">Membrane</location>
        <topology evidence="1">Multi-pass membrane protein</topology>
    </subcellularLocation>
</comment>
<accession>A0A6H9WP54</accession>
<feature type="transmembrane region" description="Helical" evidence="11">
    <location>
        <begin position="153"/>
        <end position="171"/>
    </location>
</feature>
<feature type="transmembrane region" description="Helical" evidence="11">
    <location>
        <begin position="217"/>
        <end position="238"/>
    </location>
</feature>
<dbReference type="InterPro" id="IPR000568">
    <property type="entry name" value="ATP_synth_F0_asu"/>
</dbReference>
<keyword evidence="4 11" id="KW-0138">CF(0)</keyword>